<dbReference type="Pfam" id="PF00560">
    <property type="entry name" value="LRR_1"/>
    <property type="match status" value="1"/>
</dbReference>
<dbReference type="InterPro" id="IPR050333">
    <property type="entry name" value="SLRP"/>
</dbReference>
<evidence type="ECO:0000256" key="1">
    <source>
        <dbReference type="ARBA" id="ARBA00022614"/>
    </source>
</evidence>
<dbReference type="Gene3D" id="3.80.10.10">
    <property type="entry name" value="Ribonuclease Inhibitor"/>
    <property type="match status" value="1"/>
</dbReference>
<keyword evidence="1" id="KW-0433">Leucine-rich repeat</keyword>
<organism evidence="3">
    <name type="scientific">Arion vulgaris</name>
    <dbReference type="NCBI Taxonomy" id="1028688"/>
    <lineage>
        <taxon>Eukaryota</taxon>
        <taxon>Metazoa</taxon>
        <taxon>Spiralia</taxon>
        <taxon>Lophotrochozoa</taxon>
        <taxon>Mollusca</taxon>
        <taxon>Gastropoda</taxon>
        <taxon>Heterobranchia</taxon>
        <taxon>Euthyneura</taxon>
        <taxon>Panpulmonata</taxon>
        <taxon>Eupulmonata</taxon>
        <taxon>Stylommatophora</taxon>
        <taxon>Helicina</taxon>
        <taxon>Arionoidea</taxon>
        <taxon>Arionidae</taxon>
        <taxon>Arion</taxon>
    </lineage>
</organism>
<reference evidence="3" key="1">
    <citation type="submission" date="2014-12" db="EMBL/GenBank/DDBJ databases">
        <title>Insight into the proteome of Arion vulgaris.</title>
        <authorList>
            <person name="Aradska J."/>
            <person name="Bulat T."/>
            <person name="Smidak R."/>
            <person name="Sarate P."/>
            <person name="Gangsoo J."/>
            <person name="Sialana F."/>
            <person name="Bilban M."/>
            <person name="Lubec G."/>
        </authorList>
    </citation>
    <scope>NUCLEOTIDE SEQUENCE</scope>
    <source>
        <tissue evidence="3">Skin</tissue>
    </source>
</reference>
<feature type="non-terminal residue" evidence="3">
    <location>
        <position position="1"/>
    </location>
</feature>
<dbReference type="InterPro" id="IPR001611">
    <property type="entry name" value="Leu-rich_rpt"/>
</dbReference>
<dbReference type="SUPFAM" id="SSF52058">
    <property type="entry name" value="L domain-like"/>
    <property type="match status" value="1"/>
</dbReference>
<feature type="non-terminal residue" evidence="3">
    <location>
        <position position="72"/>
    </location>
</feature>
<dbReference type="PROSITE" id="PS51450">
    <property type="entry name" value="LRR"/>
    <property type="match status" value="1"/>
</dbReference>
<dbReference type="InterPro" id="IPR032675">
    <property type="entry name" value="LRR_dom_sf"/>
</dbReference>
<evidence type="ECO:0000313" key="3">
    <source>
        <dbReference type="EMBL" id="CEK98534.1"/>
    </source>
</evidence>
<dbReference type="AlphaFoldDB" id="A0A0B7BZA8"/>
<dbReference type="Pfam" id="PF13855">
    <property type="entry name" value="LRR_8"/>
    <property type="match status" value="1"/>
</dbReference>
<sequence length="72" mass="8025">GSVFNDLTSLQTLKLDSNKLTEIPLFPGPLNITELTLSRNHIVTIPVQVMRQMPELLTMDLSNNYILSITNG</sequence>
<evidence type="ECO:0000256" key="2">
    <source>
        <dbReference type="ARBA" id="ARBA00022737"/>
    </source>
</evidence>
<accession>A0A0B7BZA8</accession>
<protein>
    <recommendedName>
        <fullName evidence="4">LRRNT domain-containing protein</fullName>
    </recommendedName>
</protein>
<gene>
    <name evidence="3" type="primary">ORF218959</name>
</gene>
<evidence type="ECO:0008006" key="4">
    <source>
        <dbReference type="Google" id="ProtNLM"/>
    </source>
</evidence>
<dbReference type="PANTHER" id="PTHR45712:SF22">
    <property type="entry name" value="INSULIN-LIKE GROWTH FACTOR-BINDING PROTEIN COMPLEX ACID LABILE SUBUNIT"/>
    <property type="match status" value="1"/>
</dbReference>
<proteinExistence type="predicted"/>
<dbReference type="EMBL" id="HACG01051663">
    <property type="protein sequence ID" value="CEK98534.1"/>
    <property type="molecule type" value="Transcribed_RNA"/>
</dbReference>
<dbReference type="PANTHER" id="PTHR45712">
    <property type="entry name" value="AGAP008170-PA"/>
    <property type="match status" value="1"/>
</dbReference>
<keyword evidence="2" id="KW-0677">Repeat</keyword>
<name>A0A0B7BZA8_9EUPU</name>